<feature type="transmembrane region" description="Helical" evidence="2">
    <location>
        <begin position="60"/>
        <end position="82"/>
    </location>
</feature>
<accession>E5AE14</accession>
<evidence type="ECO:0000313" key="3">
    <source>
        <dbReference type="EMBL" id="CBY01453.1"/>
    </source>
</evidence>
<keyword evidence="4" id="KW-1185">Reference proteome</keyword>
<evidence type="ECO:0000313" key="4">
    <source>
        <dbReference type="Proteomes" id="UP000002668"/>
    </source>
</evidence>
<dbReference type="Proteomes" id="UP000002668">
    <property type="component" value="Genome"/>
</dbReference>
<keyword evidence="2" id="KW-0812">Transmembrane</keyword>
<feature type="compositionally biased region" description="Basic and acidic residues" evidence="1">
    <location>
        <begin position="19"/>
        <end position="32"/>
    </location>
</feature>
<keyword evidence="2" id="KW-1133">Transmembrane helix</keyword>
<dbReference type="EMBL" id="FP929139">
    <property type="protein sequence ID" value="CBY01453.1"/>
    <property type="molecule type" value="Genomic_DNA"/>
</dbReference>
<dbReference type="VEuPathDB" id="FungiDB:LEMA_P002400.1"/>
<reference evidence="4" key="1">
    <citation type="journal article" date="2011" name="Nat. Commun.">
        <title>Effector diversification within compartments of the Leptosphaeria maculans genome affected by Repeat-Induced Point mutations.</title>
        <authorList>
            <person name="Rouxel T."/>
            <person name="Grandaubert J."/>
            <person name="Hane J.K."/>
            <person name="Hoede C."/>
            <person name="van de Wouw A.P."/>
            <person name="Couloux A."/>
            <person name="Dominguez V."/>
            <person name="Anthouard V."/>
            <person name="Bally P."/>
            <person name="Bourras S."/>
            <person name="Cozijnsen A.J."/>
            <person name="Ciuffetti L.M."/>
            <person name="Degrave A."/>
            <person name="Dilmaghani A."/>
            <person name="Duret L."/>
            <person name="Fudal I."/>
            <person name="Goodwin S.B."/>
            <person name="Gout L."/>
            <person name="Glaser N."/>
            <person name="Linglin J."/>
            <person name="Kema G.H.J."/>
            <person name="Lapalu N."/>
            <person name="Lawrence C.B."/>
            <person name="May K."/>
            <person name="Meyer M."/>
            <person name="Ollivier B."/>
            <person name="Poulain J."/>
            <person name="Schoch C.L."/>
            <person name="Simon A."/>
            <person name="Spatafora J.W."/>
            <person name="Stachowiak A."/>
            <person name="Turgeon B.G."/>
            <person name="Tyler B.M."/>
            <person name="Vincent D."/>
            <person name="Weissenbach J."/>
            <person name="Amselem J."/>
            <person name="Quesneville H."/>
            <person name="Oliver R.P."/>
            <person name="Wincker P."/>
            <person name="Balesdent M.-H."/>
            <person name="Howlett B.J."/>
        </authorList>
    </citation>
    <scope>NUCLEOTIDE SEQUENCE [LARGE SCALE GENOMIC DNA]</scope>
    <source>
        <strain evidence="4">JN3 / isolate v23.1.3 / race Av1-4-5-6-7-8</strain>
    </source>
</reference>
<feature type="region of interest" description="Disordered" evidence="1">
    <location>
        <begin position="19"/>
        <end position="41"/>
    </location>
</feature>
<dbReference type="InParanoid" id="E5AE14"/>
<dbReference type="eggNOG" id="ENOG502STJM">
    <property type="taxonomic scope" value="Eukaryota"/>
</dbReference>
<evidence type="ECO:0000256" key="1">
    <source>
        <dbReference type="SAM" id="MobiDB-lite"/>
    </source>
</evidence>
<name>E5AE14_LEPMJ</name>
<evidence type="ECO:0000256" key="2">
    <source>
        <dbReference type="SAM" id="Phobius"/>
    </source>
</evidence>
<dbReference type="HOGENOM" id="CLU_1713601_0_0_1"/>
<organism evidence="3 4">
    <name type="scientific">Leptosphaeria maculans (strain JN3 / isolate v23.1.3 / race Av1-4-5-6-7-8)</name>
    <name type="common">Blackleg fungus</name>
    <name type="synonym">Phoma lingam</name>
    <dbReference type="NCBI Taxonomy" id="985895"/>
    <lineage>
        <taxon>Eukaryota</taxon>
        <taxon>Fungi</taxon>
        <taxon>Dikarya</taxon>
        <taxon>Ascomycota</taxon>
        <taxon>Pezizomycotina</taxon>
        <taxon>Dothideomycetes</taxon>
        <taxon>Pleosporomycetidae</taxon>
        <taxon>Pleosporales</taxon>
        <taxon>Pleosporineae</taxon>
        <taxon>Leptosphaeriaceae</taxon>
        <taxon>Plenodomus</taxon>
        <taxon>Plenodomus lingam/Leptosphaeria maculans species complex</taxon>
    </lineage>
</organism>
<dbReference type="OrthoDB" id="3687641at2759"/>
<protein>
    <submittedName>
        <fullName evidence="3">Predicted protein</fullName>
    </submittedName>
</protein>
<proteinExistence type="predicted"/>
<keyword evidence="2" id="KW-0472">Membrane</keyword>
<dbReference type="STRING" id="985895.E5AE14"/>
<gene>
    <name evidence="3" type="ORF">LEMA_P002400.1</name>
</gene>
<sequence>MPNLNPFVRSTTIPYHHVSKEFTEHEDDRSPTENRPSTLPDEIDKLIAEQGRRRTRRKHAFCYAFVCLVSLLTGSILSQLFFRLEVEIDGYPAHLLKDVVWHRNETFQAPPSPESEKAWMALMPKGRGSVRYPKDSPVEKGITVFHGIHCLAS</sequence>
<dbReference type="AlphaFoldDB" id="E5AE14"/>